<reference evidence="2" key="1">
    <citation type="submission" date="2023-11" db="EMBL/GenBank/DDBJ databases">
        <authorList>
            <person name="De Vega J J."/>
            <person name="De Vega J J."/>
        </authorList>
    </citation>
    <scope>NUCLEOTIDE SEQUENCE</scope>
</reference>
<evidence type="ECO:0000256" key="1">
    <source>
        <dbReference type="SAM" id="MobiDB-lite"/>
    </source>
</evidence>
<accession>A0AAD2GRS7</accession>
<keyword evidence="4" id="KW-1185">Reference proteome</keyword>
<dbReference type="AlphaFoldDB" id="A0AAD2GRS7"/>
<dbReference type="EMBL" id="CAVNYO010000090">
    <property type="protein sequence ID" value="CAK5265451.1"/>
    <property type="molecule type" value="Genomic_DNA"/>
</dbReference>
<feature type="region of interest" description="Disordered" evidence="1">
    <location>
        <begin position="1"/>
        <end position="85"/>
    </location>
</feature>
<dbReference type="EMBL" id="CAVNYO010000002">
    <property type="protein sequence ID" value="CAK5261915.1"/>
    <property type="molecule type" value="Genomic_DNA"/>
</dbReference>
<feature type="compositionally biased region" description="Polar residues" evidence="1">
    <location>
        <begin position="45"/>
        <end position="58"/>
    </location>
</feature>
<name>A0AAD2GRS7_9AGAR</name>
<proteinExistence type="predicted"/>
<feature type="compositionally biased region" description="Basic and acidic residues" evidence="1">
    <location>
        <begin position="20"/>
        <end position="33"/>
    </location>
</feature>
<sequence>MEGMAAQREHLGTITSPYPREGRPERLAEETIKSRHTHSPPANARSWTLGLSHSSLQAQGRAPSISPTTALRPLRERLLTHWPSR</sequence>
<gene>
    <name evidence="2" type="ORF">MYCIT1_LOCUS214</name>
    <name evidence="3" type="ORF">MYCIT1_LOCUS6441</name>
</gene>
<evidence type="ECO:0000313" key="3">
    <source>
        <dbReference type="EMBL" id="CAK5265451.1"/>
    </source>
</evidence>
<comment type="caution">
    <text evidence="2">The sequence shown here is derived from an EMBL/GenBank/DDBJ whole genome shotgun (WGS) entry which is preliminary data.</text>
</comment>
<dbReference type="Proteomes" id="UP001295794">
    <property type="component" value="Unassembled WGS sequence"/>
</dbReference>
<evidence type="ECO:0000313" key="2">
    <source>
        <dbReference type="EMBL" id="CAK5261915.1"/>
    </source>
</evidence>
<evidence type="ECO:0000313" key="4">
    <source>
        <dbReference type="Proteomes" id="UP001295794"/>
    </source>
</evidence>
<protein>
    <submittedName>
        <fullName evidence="2">Uncharacterized protein</fullName>
    </submittedName>
</protein>
<organism evidence="2 4">
    <name type="scientific">Mycena citricolor</name>
    <dbReference type="NCBI Taxonomy" id="2018698"/>
    <lineage>
        <taxon>Eukaryota</taxon>
        <taxon>Fungi</taxon>
        <taxon>Dikarya</taxon>
        <taxon>Basidiomycota</taxon>
        <taxon>Agaricomycotina</taxon>
        <taxon>Agaricomycetes</taxon>
        <taxon>Agaricomycetidae</taxon>
        <taxon>Agaricales</taxon>
        <taxon>Marasmiineae</taxon>
        <taxon>Mycenaceae</taxon>
        <taxon>Mycena</taxon>
    </lineage>
</organism>